<dbReference type="EMBL" id="LAZR01025230">
    <property type="protein sequence ID" value="KKL72577.1"/>
    <property type="molecule type" value="Genomic_DNA"/>
</dbReference>
<dbReference type="Gene3D" id="3.30.70.20">
    <property type="match status" value="1"/>
</dbReference>
<dbReference type="InterPro" id="IPR052378">
    <property type="entry name" value="NosR_regulator"/>
</dbReference>
<dbReference type="AlphaFoldDB" id="A0A0F9HBX0"/>
<proteinExistence type="predicted"/>
<feature type="transmembrane region" description="Helical" evidence="5">
    <location>
        <begin position="294"/>
        <end position="314"/>
    </location>
</feature>
<accession>A0A0F9HBX0</accession>
<sequence>MASMPSALSSVELSTHPAPFPRWARPAVQAGFLASAAIVGWQFHRFVASLVDPSAGVMADRPASVEAWLPISSLMSLTYLVKTGVANLVRPAGLVIFSLTLVLAVAMRRGFCSWVCPIGTLSEYAHKGGRRLLGRNLLMPRWLDVILRSLKYLILGFFLYAIGFMPAAALGQFIHGPYNRIVDVKMYLLFADISWTTVWAFAALVGLSVLFKNFWCRYLCPYGALLGLLSAASPMSVRRDADRCLECGQCGKACPNRIAVHTKRRVRSVECAACFSCVAACPRPGALRMALPAVRAPVTALVYGVIVVTAFVLIPQLARSAGYWETDTPAWLYRQLYARIGQIEHPGTPMMYRTAEPEVSADPAERADDGADGQTPGRR</sequence>
<dbReference type="PROSITE" id="PS00198">
    <property type="entry name" value="4FE4S_FER_1"/>
    <property type="match status" value="2"/>
</dbReference>
<feature type="region of interest" description="Disordered" evidence="4">
    <location>
        <begin position="354"/>
        <end position="379"/>
    </location>
</feature>
<dbReference type="InterPro" id="IPR017896">
    <property type="entry name" value="4Fe4S_Fe-S-bd"/>
</dbReference>
<dbReference type="PROSITE" id="PS51379">
    <property type="entry name" value="4FE4S_FER_2"/>
    <property type="match status" value="1"/>
</dbReference>
<keyword evidence="5" id="KW-1133">Transmembrane helix</keyword>
<feature type="transmembrane region" description="Helical" evidence="5">
    <location>
        <begin position="152"/>
        <end position="174"/>
    </location>
</feature>
<feature type="transmembrane region" description="Helical" evidence="5">
    <location>
        <begin position="88"/>
        <end position="107"/>
    </location>
</feature>
<evidence type="ECO:0000256" key="2">
    <source>
        <dbReference type="ARBA" id="ARBA00022475"/>
    </source>
</evidence>
<gene>
    <name evidence="7" type="ORF">LCGC14_2083520</name>
</gene>
<dbReference type="Pfam" id="PF12801">
    <property type="entry name" value="Fer4_5"/>
    <property type="match status" value="2"/>
</dbReference>
<dbReference type="PANTHER" id="PTHR30224">
    <property type="entry name" value="ELECTRON TRANSPORT PROTEIN"/>
    <property type="match status" value="1"/>
</dbReference>
<organism evidence="7">
    <name type="scientific">marine sediment metagenome</name>
    <dbReference type="NCBI Taxonomy" id="412755"/>
    <lineage>
        <taxon>unclassified sequences</taxon>
        <taxon>metagenomes</taxon>
        <taxon>ecological metagenomes</taxon>
    </lineage>
</organism>
<dbReference type="PANTHER" id="PTHR30224:SF4">
    <property type="entry name" value="ELECTRON TRANSPORT PROTEIN YCCM-RELATED"/>
    <property type="match status" value="1"/>
</dbReference>
<feature type="transmembrane region" description="Helical" evidence="5">
    <location>
        <begin position="186"/>
        <end position="211"/>
    </location>
</feature>
<feature type="domain" description="4Fe-4S ferredoxin-type" evidence="6">
    <location>
        <begin position="235"/>
        <end position="265"/>
    </location>
</feature>
<comment type="subcellular location">
    <subcellularLocation>
        <location evidence="1">Cell membrane</location>
    </subcellularLocation>
</comment>
<dbReference type="InterPro" id="IPR017900">
    <property type="entry name" value="4Fe4S_Fe_S_CS"/>
</dbReference>
<dbReference type="SUPFAM" id="SSF54862">
    <property type="entry name" value="4Fe-4S ferredoxins"/>
    <property type="match status" value="1"/>
</dbReference>
<evidence type="ECO:0000256" key="1">
    <source>
        <dbReference type="ARBA" id="ARBA00004236"/>
    </source>
</evidence>
<feature type="transmembrane region" description="Helical" evidence="5">
    <location>
        <begin position="218"/>
        <end position="237"/>
    </location>
</feature>
<keyword evidence="5" id="KW-0812">Transmembrane</keyword>
<evidence type="ECO:0000256" key="3">
    <source>
        <dbReference type="ARBA" id="ARBA00023136"/>
    </source>
</evidence>
<evidence type="ECO:0000256" key="4">
    <source>
        <dbReference type="SAM" id="MobiDB-lite"/>
    </source>
</evidence>
<keyword evidence="3 5" id="KW-0472">Membrane</keyword>
<comment type="caution">
    <text evidence="7">The sequence shown here is derived from an EMBL/GenBank/DDBJ whole genome shotgun (WGS) entry which is preliminary data.</text>
</comment>
<name>A0A0F9HBX0_9ZZZZ</name>
<protein>
    <recommendedName>
        <fullName evidence="6">4Fe-4S ferredoxin-type domain-containing protein</fullName>
    </recommendedName>
</protein>
<reference evidence="7" key="1">
    <citation type="journal article" date="2015" name="Nature">
        <title>Complex archaea that bridge the gap between prokaryotes and eukaryotes.</title>
        <authorList>
            <person name="Spang A."/>
            <person name="Saw J.H."/>
            <person name="Jorgensen S.L."/>
            <person name="Zaremba-Niedzwiedzka K."/>
            <person name="Martijn J."/>
            <person name="Lind A.E."/>
            <person name="van Eijk R."/>
            <person name="Schleper C."/>
            <person name="Guy L."/>
            <person name="Ettema T.J."/>
        </authorList>
    </citation>
    <scope>NUCLEOTIDE SEQUENCE</scope>
</reference>
<dbReference type="GO" id="GO:0005886">
    <property type="term" value="C:plasma membrane"/>
    <property type="evidence" value="ECO:0007669"/>
    <property type="project" value="UniProtKB-SubCell"/>
</dbReference>
<keyword evidence="2" id="KW-1003">Cell membrane</keyword>
<evidence type="ECO:0000259" key="6">
    <source>
        <dbReference type="PROSITE" id="PS51379"/>
    </source>
</evidence>
<dbReference type="Pfam" id="PF13237">
    <property type="entry name" value="Fer4_10"/>
    <property type="match status" value="1"/>
</dbReference>
<evidence type="ECO:0000313" key="7">
    <source>
        <dbReference type="EMBL" id="KKL72577.1"/>
    </source>
</evidence>
<evidence type="ECO:0000256" key="5">
    <source>
        <dbReference type="SAM" id="Phobius"/>
    </source>
</evidence>